<accession>E8UZG7</accession>
<feature type="domain" description="FecR protein" evidence="3">
    <location>
        <begin position="67"/>
        <end position="165"/>
    </location>
</feature>
<dbReference type="OrthoDB" id="128474at2"/>
<dbReference type="Gene3D" id="2.60.120.1440">
    <property type="match status" value="1"/>
</dbReference>
<feature type="region of interest" description="Disordered" evidence="1">
    <location>
        <begin position="452"/>
        <end position="613"/>
    </location>
</feature>
<feature type="chain" id="PRO_5003228823" evidence="2">
    <location>
        <begin position="23"/>
        <end position="613"/>
    </location>
</feature>
<dbReference type="EMBL" id="CP002467">
    <property type="protein sequence ID" value="ADV83247.1"/>
    <property type="molecule type" value="Genomic_DNA"/>
</dbReference>
<dbReference type="PANTHER" id="PTHR38731:SF3">
    <property type="entry name" value="BLL6125 PROTEIN"/>
    <property type="match status" value="1"/>
</dbReference>
<sequence length="613" mass="65630">MRSVRNLWLLPLTLALALPLFSQDDQGQNTPPVRTARISFLSGSVTVDGNGQSFAVQLNMPAVAGQRIATGDDGQTEIEFEDGSVVRLTPNSSISLNALDLDNSNHMSTQIQPLTGLLYFETRASGTSTYFVDAAGEQIAPQENSVFRIGMDALPAEISVLQGSVSVSRQGGFSAVLKSGETLRGDESDNTRYFLSQGVSEQTWDKWNEDRDQEALNEANQRTEARDTLEGTQGYGWSDLDAYGNWYNLPGEGLVWQPTGADASGFDPYGNGSWVYYPSGYVWASSYAWGWTPFRCGNWNYWNGFGWGWQATGCNTFGAGWGYSGYGNAGLRIRRSPPGYRLPIRPVTGPRPRPGEQFHLRPIVPVRNSFASNSVRVQDSGRTAIFNGHPVTPLRRLGGYTQRGGSAVGAGLRRDFPVDPATQRPSMGIPPTQPNAVIVPGAGWTSVGGRSVTGAPSIPGAAVHPANGVPQPASGTSRPNWNGTGTGVRGHQPNPTAPATDIAPTTRPNWNGLQNHHQQAPGSQETPVPQQVRNPTGQSHPPAANAAPTFQPQPAAPVRSAPVVPTQTRPAFQPTPTQQPRPAPVQQPQFHTPPAPRPASPPPAPRAAPVAPK</sequence>
<dbReference type="RefSeq" id="WP_013568980.1">
    <property type="nucleotide sequence ID" value="NC_014963.1"/>
</dbReference>
<dbReference type="eggNOG" id="COG4254">
    <property type="taxonomic scope" value="Bacteria"/>
</dbReference>
<evidence type="ECO:0000256" key="1">
    <source>
        <dbReference type="SAM" id="MobiDB-lite"/>
    </source>
</evidence>
<feature type="compositionally biased region" description="Pro residues" evidence="1">
    <location>
        <begin position="577"/>
        <end position="613"/>
    </location>
</feature>
<protein>
    <submittedName>
        <fullName evidence="4">FecR protein</fullName>
    </submittedName>
</protein>
<dbReference type="InterPro" id="IPR006860">
    <property type="entry name" value="FecR"/>
</dbReference>
<dbReference type="PANTHER" id="PTHR38731">
    <property type="entry name" value="LIPL45-RELATED LIPOPROTEIN-RELATED"/>
    <property type="match status" value="1"/>
</dbReference>
<keyword evidence="2" id="KW-0732">Signal</keyword>
<evidence type="ECO:0000259" key="3">
    <source>
        <dbReference type="Pfam" id="PF04773"/>
    </source>
</evidence>
<reference evidence="4 5" key="1">
    <citation type="journal article" date="2012" name="Stand. Genomic Sci.">
        <title>Complete genome sequence of Terriglobus saanensis type strain SP1PR4(T), an Acidobacteria from tundra soil.</title>
        <authorList>
            <person name="Rawat S.R."/>
            <person name="Mannisto M.K."/>
            <person name="Starovoytov V."/>
            <person name="Goodwin L."/>
            <person name="Nolan M."/>
            <person name="Hauser L."/>
            <person name="Land M."/>
            <person name="Davenport K.W."/>
            <person name="Woyke T."/>
            <person name="Haggblom M.M."/>
        </authorList>
    </citation>
    <scope>NUCLEOTIDE SEQUENCE</scope>
    <source>
        <strain evidence="5">ATCC BAA-1853 / DSM 23119 / SP1PR4</strain>
    </source>
</reference>
<dbReference type="Pfam" id="PF04773">
    <property type="entry name" value="FecR"/>
    <property type="match status" value="1"/>
</dbReference>
<evidence type="ECO:0000313" key="4">
    <source>
        <dbReference type="EMBL" id="ADV83247.1"/>
    </source>
</evidence>
<dbReference type="Pfam" id="PF20245">
    <property type="entry name" value="DUF6600"/>
    <property type="match status" value="1"/>
</dbReference>
<feature type="compositionally biased region" description="Polar residues" evidence="1">
    <location>
        <begin position="509"/>
        <end position="539"/>
    </location>
</feature>
<dbReference type="AlphaFoldDB" id="E8UZG7"/>
<feature type="compositionally biased region" description="Low complexity" evidence="1">
    <location>
        <begin position="541"/>
        <end position="576"/>
    </location>
</feature>
<proteinExistence type="predicted"/>
<evidence type="ECO:0000313" key="5">
    <source>
        <dbReference type="Proteomes" id="UP000006844"/>
    </source>
</evidence>
<dbReference type="STRING" id="401053.AciPR4_2467"/>
<dbReference type="KEGG" id="tsa:AciPR4_2467"/>
<dbReference type="HOGENOM" id="CLU_458315_0_0_0"/>
<keyword evidence="5" id="KW-1185">Reference proteome</keyword>
<feature type="compositionally biased region" description="Low complexity" evidence="1">
    <location>
        <begin position="493"/>
        <end position="508"/>
    </location>
</feature>
<dbReference type="Proteomes" id="UP000006844">
    <property type="component" value="Chromosome"/>
</dbReference>
<name>E8UZG7_TERSS</name>
<evidence type="ECO:0000256" key="2">
    <source>
        <dbReference type="SAM" id="SignalP"/>
    </source>
</evidence>
<dbReference type="InterPro" id="IPR046535">
    <property type="entry name" value="DUF6600"/>
</dbReference>
<gene>
    <name evidence="4" type="ordered locus">AciPR4_2467</name>
</gene>
<feature type="signal peptide" evidence="2">
    <location>
        <begin position="1"/>
        <end position="22"/>
    </location>
</feature>
<feature type="compositionally biased region" description="Polar residues" evidence="1">
    <location>
        <begin position="473"/>
        <end position="483"/>
    </location>
</feature>
<organism evidence="4 5">
    <name type="scientific">Terriglobus saanensis (strain ATCC BAA-1853 / DSM 23119 / SP1PR4)</name>
    <dbReference type="NCBI Taxonomy" id="401053"/>
    <lineage>
        <taxon>Bacteria</taxon>
        <taxon>Pseudomonadati</taxon>
        <taxon>Acidobacteriota</taxon>
        <taxon>Terriglobia</taxon>
        <taxon>Terriglobales</taxon>
        <taxon>Acidobacteriaceae</taxon>
        <taxon>Terriglobus</taxon>
    </lineage>
</organism>